<evidence type="ECO:0000256" key="1">
    <source>
        <dbReference type="ARBA" id="ARBA00004496"/>
    </source>
</evidence>
<dbReference type="GO" id="GO:0005869">
    <property type="term" value="C:dynactin complex"/>
    <property type="evidence" value="ECO:0007669"/>
    <property type="project" value="InterPro"/>
</dbReference>
<organism evidence="5 6">
    <name type="scientific">Hermanssonia centrifuga</name>
    <dbReference type="NCBI Taxonomy" id="98765"/>
    <lineage>
        <taxon>Eukaryota</taxon>
        <taxon>Fungi</taxon>
        <taxon>Dikarya</taxon>
        <taxon>Basidiomycota</taxon>
        <taxon>Agaricomycotina</taxon>
        <taxon>Agaricomycetes</taxon>
        <taxon>Polyporales</taxon>
        <taxon>Meruliaceae</taxon>
        <taxon>Hermanssonia</taxon>
    </lineage>
</organism>
<comment type="subcellular location">
    <subcellularLocation>
        <location evidence="1">Cytoplasm</location>
    </subcellularLocation>
</comment>
<protein>
    <recommendedName>
        <fullName evidence="7">Dynactin subunit 2</fullName>
    </recommendedName>
</protein>
<evidence type="ECO:0008006" key="7">
    <source>
        <dbReference type="Google" id="ProtNLM"/>
    </source>
</evidence>
<feature type="compositionally biased region" description="Basic and acidic residues" evidence="4">
    <location>
        <begin position="110"/>
        <end position="124"/>
    </location>
</feature>
<dbReference type="AlphaFoldDB" id="A0A4S4KPP4"/>
<feature type="coiled-coil region" evidence="3">
    <location>
        <begin position="276"/>
        <end position="335"/>
    </location>
</feature>
<dbReference type="GO" id="GO:0007017">
    <property type="term" value="P:microtubule-based process"/>
    <property type="evidence" value="ECO:0007669"/>
    <property type="project" value="InterPro"/>
</dbReference>
<accession>A0A4S4KPP4</accession>
<evidence type="ECO:0000256" key="2">
    <source>
        <dbReference type="ARBA" id="ARBA00022490"/>
    </source>
</evidence>
<gene>
    <name evidence="5" type="ORF">EW026_g3452</name>
</gene>
<dbReference type="PANTHER" id="PTHR15346">
    <property type="entry name" value="DYNACTIN SUBUNIT"/>
    <property type="match status" value="1"/>
</dbReference>
<feature type="compositionally biased region" description="Low complexity" evidence="4">
    <location>
        <begin position="195"/>
        <end position="211"/>
    </location>
</feature>
<dbReference type="EMBL" id="SGPJ01000104">
    <property type="protein sequence ID" value="THG98779.1"/>
    <property type="molecule type" value="Genomic_DNA"/>
</dbReference>
<sequence length="337" mass="37574">MRSLMNTDEASKKFKRAEKLSLSQRLARLQAELAALEIEISDPSNPLLHKEEGQVEPGDLIRNVVDAKARLDKISKFKDGRGKLVNVVMHESDAEKENRAEKEDDNDASTEGRGDEVKGRGDVRDIAEMDKRVGELEKIIGSSNTALDEMSPLPPPLLPLLTRLNTQFTLLTQPRHIDNISRRLKLLLSDLDRLSSSNGQHQGSGQRRQTGVHPGSSAHPGSPVVPTPPQPTTHQEQLAPILTRLAPLLPHIPHILTRLRTLSMLHTNAAAFQSSIEGLEEEQRKVRAALIELESAVEGVEQSLKDNENVVRNNVKDLEERVDSVWKRVEELKLNQD</sequence>
<comment type="caution">
    <text evidence="5">The sequence shown here is derived from an EMBL/GenBank/DDBJ whole genome shotgun (WGS) entry which is preliminary data.</text>
</comment>
<feature type="region of interest" description="Disordered" evidence="4">
    <location>
        <begin position="91"/>
        <end position="124"/>
    </location>
</feature>
<evidence type="ECO:0000256" key="3">
    <source>
        <dbReference type="SAM" id="Coils"/>
    </source>
</evidence>
<feature type="compositionally biased region" description="Basic and acidic residues" evidence="4">
    <location>
        <begin position="91"/>
        <end position="102"/>
    </location>
</feature>
<keyword evidence="6" id="KW-1185">Reference proteome</keyword>
<evidence type="ECO:0000256" key="4">
    <source>
        <dbReference type="SAM" id="MobiDB-lite"/>
    </source>
</evidence>
<dbReference type="InterPro" id="IPR028133">
    <property type="entry name" value="Dynamitin"/>
</dbReference>
<dbReference type="Proteomes" id="UP000309038">
    <property type="component" value="Unassembled WGS sequence"/>
</dbReference>
<reference evidence="5 6" key="1">
    <citation type="submission" date="2019-02" db="EMBL/GenBank/DDBJ databases">
        <title>Genome sequencing of the rare red list fungi Phlebia centrifuga.</title>
        <authorList>
            <person name="Buettner E."/>
            <person name="Kellner H."/>
        </authorList>
    </citation>
    <scope>NUCLEOTIDE SEQUENCE [LARGE SCALE GENOMIC DNA]</scope>
    <source>
        <strain evidence="5 6">DSM 108282</strain>
    </source>
</reference>
<keyword evidence="2" id="KW-0963">Cytoplasm</keyword>
<dbReference type="Pfam" id="PF04912">
    <property type="entry name" value="Dynamitin"/>
    <property type="match status" value="1"/>
</dbReference>
<keyword evidence="3" id="KW-0175">Coiled coil</keyword>
<feature type="coiled-coil region" evidence="3">
    <location>
        <begin position="12"/>
        <end position="39"/>
    </location>
</feature>
<dbReference type="GO" id="GO:0005737">
    <property type="term" value="C:cytoplasm"/>
    <property type="evidence" value="ECO:0007669"/>
    <property type="project" value="UniProtKB-SubCell"/>
</dbReference>
<name>A0A4S4KPP4_9APHY</name>
<feature type="region of interest" description="Disordered" evidence="4">
    <location>
        <begin position="195"/>
        <end position="235"/>
    </location>
</feature>
<proteinExistence type="predicted"/>
<evidence type="ECO:0000313" key="6">
    <source>
        <dbReference type="Proteomes" id="UP000309038"/>
    </source>
</evidence>
<evidence type="ECO:0000313" key="5">
    <source>
        <dbReference type="EMBL" id="THG98779.1"/>
    </source>
</evidence>